<protein>
    <submittedName>
        <fullName evidence="1">RAMP superfamily protein</fullName>
    </submittedName>
</protein>
<comment type="caution">
    <text evidence="1">The sequence shown here is derived from an EMBL/GenBank/DDBJ whole genome shotgun (WGS) entry which is preliminary data.</text>
</comment>
<proteinExistence type="predicted"/>
<sequence length="564" mass="64666">MTIPDAYKKVPLMYQAQTAGRSQLQYAAAAAENVERWVSEWIEKAYSNEEQWVNEPQTRTYTLNWRFVTNGGQDDGIIRPVIGAFGLPYYPGSSMKGAFLRFCTQSQGERYCGKKLEQGDSQPGILRFHGGYPTDNSWQENLVDLVHPQQEWQVKSNDTNQRARGETAFSLISLYEPEFKFSISSNIILDEEEWQTIWEIWQKAMVAGLGCRVSAGYGQTKLKSENIIYTAHLQGQGMASMLLDKTPEFRPNIFKAALRGHGLRIFGGLTSAENADSLIETLLGGVTGDGKVGLLAINWVNDEKPEYGIFNDGHPADTYKVKGELRFALTRQLPKNKQQALTKLIKTLTRFAMVLGGFGKSWRRADHRLFYPGYYTQNQRQSLIGCHWTWGKKSLQTKSDRHNVALKLNEVTAMIEKVISAAREWMELENIPPLDYQQSHQNRSYANWRESWHPAKVQVWVRIAENATDAQGLPWFHGMGNNIIYHSDLTGRMGQIGRLWHRMYPQVKFLKSNKDPNKLIHKETGKYLELLTFFPDNSPVSEDFQKFLDEVQPYFDILWESQPE</sequence>
<evidence type="ECO:0000313" key="1">
    <source>
        <dbReference type="EMBL" id="MBR8829487.1"/>
    </source>
</evidence>
<organism evidence="1 2">
    <name type="scientific">Gomphosphaeria aponina SAG 52.96 = DSM 107014</name>
    <dbReference type="NCBI Taxonomy" id="1521640"/>
    <lineage>
        <taxon>Bacteria</taxon>
        <taxon>Bacillati</taxon>
        <taxon>Cyanobacteriota</taxon>
        <taxon>Cyanophyceae</taxon>
        <taxon>Oscillatoriophycideae</taxon>
        <taxon>Chroococcales</taxon>
        <taxon>Gomphosphaeriaceae</taxon>
        <taxon>Gomphosphaeria</taxon>
    </lineage>
</organism>
<name>A0A941GVE8_9CHRO</name>
<dbReference type="EMBL" id="JADQBC010000139">
    <property type="protein sequence ID" value="MBR8829487.1"/>
    <property type="molecule type" value="Genomic_DNA"/>
</dbReference>
<accession>A0A941GVE8</accession>
<reference evidence="1" key="1">
    <citation type="submission" date="2021-02" db="EMBL/GenBank/DDBJ databases">
        <title>Metagenome analyses of Stigonema ocellatum DSM 106950, Chlorogloea purpurea SAG 13.99 and Gomphosphaeria aponina DSM 107014.</title>
        <authorList>
            <person name="Marter P."/>
            <person name="Huang S."/>
        </authorList>
    </citation>
    <scope>NUCLEOTIDE SEQUENCE</scope>
    <source>
        <strain evidence="1">JP213</strain>
    </source>
</reference>
<evidence type="ECO:0000313" key="2">
    <source>
        <dbReference type="Proteomes" id="UP000767446"/>
    </source>
</evidence>
<dbReference type="Proteomes" id="UP000767446">
    <property type="component" value="Unassembled WGS sequence"/>
</dbReference>
<dbReference type="AlphaFoldDB" id="A0A941GVE8"/>
<gene>
    <name evidence="1" type="ORF">DSM107014_16595</name>
</gene>